<organism evidence="1 2">
    <name type="scientific">Paractinoplanes ferrugineus</name>
    <dbReference type="NCBI Taxonomy" id="113564"/>
    <lineage>
        <taxon>Bacteria</taxon>
        <taxon>Bacillati</taxon>
        <taxon>Actinomycetota</taxon>
        <taxon>Actinomycetes</taxon>
        <taxon>Micromonosporales</taxon>
        <taxon>Micromonosporaceae</taxon>
        <taxon>Paractinoplanes</taxon>
    </lineage>
</organism>
<protein>
    <recommendedName>
        <fullName evidence="3">DUF3558 domain-containing protein</fullName>
    </recommendedName>
</protein>
<evidence type="ECO:0000313" key="1">
    <source>
        <dbReference type="EMBL" id="GIE16096.1"/>
    </source>
</evidence>
<proteinExistence type="predicted"/>
<name>A0A919MDS2_9ACTN</name>
<dbReference type="AlphaFoldDB" id="A0A919MDS2"/>
<evidence type="ECO:0008006" key="3">
    <source>
        <dbReference type="Google" id="ProtNLM"/>
    </source>
</evidence>
<comment type="caution">
    <text evidence="1">The sequence shown here is derived from an EMBL/GenBank/DDBJ whole genome shotgun (WGS) entry which is preliminary data.</text>
</comment>
<dbReference type="RefSeq" id="WP_203822436.1">
    <property type="nucleotide sequence ID" value="NZ_BAAABP010000036.1"/>
</dbReference>
<evidence type="ECO:0000313" key="2">
    <source>
        <dbReference type="Proteomes" id="UP000598174"/>
    </source>
</evidence>
<gene>
    <name evidence="1" type="ORF">Afe05nite_79360</name>
</gene>
<accession>A0A919MDS2</accession>
<keyword evidence="2" id="KW-1185">Reference proteome</keyword>
<dbReference type="Proteomes" id="UP000598174">
    <property type="component" value="Unassembled WGS sequence"/>
</dbReference>
<dbReference type="EMBL" id="BOMM01000077">
    <property type="protein sequence ID" value="GIE16096.1"/>
    <property type="molecule type" value="Genomic_DNA"/>
</dbReference>
<sequence length="183" mass="17972">MIRRLVAAGAVIVAGLSGCSGEPAPLPFAKALPSCEAIASALAAQGMPSPSPAPPGTVAAAGSECSFVARPGAERPVLTSAVIHLSRPAVDTFDGKATPGWAADFDADNQCPGQAAADPTLPGGRSCYTRTADDAGQAKVTGYTARTGISVLLIRVGGGTPDTVRTETLATAGAVASAVAGML</sequence>
<dbReference type="PROSITE" id="PS51257">
    <property type="entry name" value="PROKAR_LIPOPROTEIN"/>
    <property type="match status" value="1"/>
</dbReference>
<reference evidence="1" key="1">
    <citation type="submission" date="2021-01" db="EMBL/GenBank/DDBJ databases">
        <title>Whole genome shotgun sequence of Actinoplanes ferrugineus NBRC 15555.</title>
        <authorList>
            <person name="Komaki H."/>
            <person name="Tamura T."/>
        </authorList>
    </citation>
    <scope>NUCLEOTIDE SEQUENCE</scope>
    <source>
        <strain evidence="1">NBRC 15555</strain>
    </source>
</reference>